<dbReference type="OrthoDB" id="2634326at2759"/>
<protein>
    <submittedName>
        <fullName evidence="1">Uncharacterized protein</fullName>
    </submittedName>
</protein>
<dbReference type="Proteomes" id="UP000027222">
    <property type="component" value="Unassembled WGS sequence"/>
</dbReference>
<dbReference type="EMBL" id="KL142395">
    <property type="protein sequence ID" value="KDR70809.1"/>
    <property type="molecule type" value="Genomic_DNA"/>
</dbReference>
<dbReference type="STRING" id="685588.A0A067SSZ1"/>
<reference evidence="2" key="1">
    <citation type="journal article" date="2014" name="Proc. Natl. Acad. Sci. U.S.A.">
        <title>Extensive sampling of basidiomycete genomes demonstrates inadequacy of the white-rot/brown-rot paradigm for wood decay fungi.</title>
        <authorList>
            <person name="Riley R."/>
            <person name="Salamov A.A."/>
            <person name="Brown D.W."/>
            <person name="Nagy L.G."/>
            <person name="Floudas D."/>
            <person name="Held B.W."/>
            <person name="Levasseur A."/>
            <person name="Lombard V."/>
            <person name="Morin E."/>
            <person name="Otillar R."/>
            <person name="Lindquist E.A."/>
            <person name="Sun H."/>
            <person name="LaButti K.M."/>
            <person name="Schmutz J."/>
            <person name="Jabbour D."/>
            <person name="Luo H."/>
            <person name="Baker S.E."/>
            <person name="Pisabarro A.G."/>
            <person name="Walton J.D."/>
            <person name="Blanchette R.A."/>
            <person name="Henrissat B."/>
            <person name="Martin F."/>
            <person name="Cullen D."/>
            <person name="Hibbett D.S."/>
            <person name="Grigoriev I.V."/>
        </authorList>
    </citation>
    <scope>NUCLEOTIDE SEQUENCE [LARGE SCALE GENOMIC DNA]</scope>
    <source>
        <strain evidence="2">CBS 339.88</strain>
    </source>
</reference>
<feature type="non-terminal residue" evidence="1">
    <location>
        <position position="267"/>
    </location>
</feature>
<keyword evidence="2" id="KW-1185">Reference proteome</keyword>
<sequence length="267" mass="30595">DARTIAECKIRYEVPGLQRDPPGPDANGRPIPTRFIVTSPNMPYIPDFSLDGSSVQLRRDGRYYTGDFTEWPQWYHPDTPYLPFVRARPSPEALKTHRFSLAWYNLQRTDFVYDEGSAVRDFGRIKPELGEKVLELRKQMQKKVEEYVESNSDGLAFLELKDLRHCARGMAFASIALTVASQSYNDTVLTFTSFQRYYLETIAIYEYHVLHRRMSILGKTLTESPGILMELVGAVTCDLEVAQDLFNLGAPVWLVRPPSLIPRNIII</sequence>
<organism evidence="1 2">
    <name type="scientific">Galerina marginata (strain CBS 339.88)</name>
    <dbReference type="NCBI Taxonomy" id="685588"/>
    <lineage>
        <taxon>Eukaryota</taxon>
        <taxon>Fungi</taxon>
        <taxon>Dikarya</taxon>
        <taxon>Basidiomycota</taxon>
        <taxon>Agaricomycotina</taxon>
        <taxon>Agaricomycetes</taxon>
        <taxon>Agaricomycetidae</taxon>
        <taxon>Agaricales</taxon>
        <taxon>Agaricineae</taxon>
        <taxon>Strophariaceae</taxon>
        <taxon>Galerina</taxon>
    </lineage>
</organism>
<dbReference type="HOGENOM" id="CLU_077311_0_0_1"/>
<accession>A0A067SSZ1</accession>
<evidence type="ECO:0000313" key="2">
    <source>
        <dbReference type="Proteomes" id="UP000027222"/>
    </source>
</evidence>
<feature type="non-terminal residue" evidence="1">
    <location>
        <position position="1"/>
    </location>
</feature>
<proteinExistence type="predicted"/>
<evidence type="ECO:0000313" key="1">
    <source>
        <dbReference type="EMBL" id="KDR70809.1"/>
    </source>
</evidence>
<name>A0A067SSZ1_GALM3</name>
<dbReference type="AlphaFoldDB" id="A0A067SSZ1"/>
<gene>
    <name evidence="1" type="ORF">GALMADRAFT_50840</name>
</gene>